<organism evidence="4 5">
    <name type="scientific">Microlunatus flavus</name>
    <dbReference type="NCBI Taxonomy" id="1036181"/>
    <lineage>
        <taxon>Bacteria</taxon>
        <taxon>Bacillati</taxon>
        <taxon>Actinomycetota</taxon>
        <taxon>Actinomycetes</taxon>
        <taxon>Propionibacteriales</taxon>
        <taxon>Propionibacteriaceae</taxon>
        <taxon>Microlunatus</taxon>
    </lineage>
</organism>
<sequence length="345" mass="33851">MRVLVCSDAVGGLPSAEAGRSLAAGWPWQQVAVVPVGEAGGGFVGATAARWGVTEEPVVVADRVGVRAQTTGRSAAALPGPGVGEGPVPYAASSLPLGRLLDETLPSSGGFLVDLVGDDVHDGGAGLLAALGAEADVDLRGGVAALGSLTRLDLSAPRARLEGVDLVGVVPGGQRSTPLLGLRGITSVRGRAAGEDAEPLLAADAALQRLADLAGDGLGATPGAGACGGTGLAVLALGGRLADGPGLALDGFAGPVDLVVTGCSVFDFAHRGGGVVAAAAALAARLLAPCVVVAGEVVIGAREMRTMGIEAAYAVHESAADAPQPSVSADELAATARRVGRTWRW</sequence>
<accession>A0A1H9KMI3</accession>
<dbReference type="AlphaFoldDB" id="A0A1H9KMI3"/>
<dbReference type="Gene3D" id="3.40.50.10350">
    <property type="entry name" value="Glycerate kinase, domain 1"/>
    <property type="match status" value="1"/>
</dbReference>
<dbReference type="EMBL" id="FOFA01000007">
    <property type="protein sequence ID" value="SER00117.1"/>
    <property type="molecule type" value="Genomic_DNA"/>
</dbReference>
<evidence type="ECO:0000256" key="1">
    <source>
        <dbReference type="ARBA" id="ARBA00006284"/>
    </source>
</evidence>
<keyword evidence="2" id="KW-0808">Transferase</keyword>
<dbReference type="GO" id="GO:0031388">
    <property type="term" value="P:organic acid phosphorylation"/>
    <property type="evidence" value="ECO:0007669"/>
    <property type="project" value="InterPro"/>
</dbReference>
<evidence type="ECO:0000256" key="3">
    <source>
        <dbReference type="ARBA" id="ARBA00022777"/>
    </source>
</evidence>
<dbReference type="Pfam" id="PF02595">
    <property type="entry name" value="Gly_kinase"/>
    <property type="match status" value="1"/>
</dbReference>
<dbReference type="OrthoDB" id="9774290at2"/>
<dbReference type="RefSeq" id="WP_091183425.1">
    <property type="nucleotide sequence ID" value="NZ_FOFA01000007.1"/>
</dbReference>
<protein>
    <submittedName>
        <fullName evidence="4">Glycerate kinase</fullName>
    </submittedName>
</protein>
<reference evidence="5" key="1">
    <citation type="submission" date="2016-10" db="EMBL/GenBank/DDBJ databases">
        <authorList>
            <person name="Varghese N."/>
            <person name="Submissions S."/>
        </authorList>
    </citation>
    <scope>NUCLEOTIDE SEQUENCE [LARGE SCALE GENOMIC DNA]</scope>
    <source>
        <strain evidence="5">CGMCC 4.6856</strain>
    </source>
</reference>
<dbReference type="GO" id="GO:0008887">
    <property type="term" value="F:glycerate kinase activity"/>
    <property type="evidence" value="ECO:0007669"/>
    <property type="project" value="InterPro"/>
</dbReference>
<evidence type="ECO:0000256" key="2">
    <source>
        <dbReference type="ARBA" id="ARBA00022679"/>
    </source>
</evidence>
<proteinExistence type="inferred from homology"/>
<comment type="similarity">
    <text evidence="1">Belongs to the glycerate kinase type-1 family.</text>
</comment>
<dbReference type="PANTHER" id="PTHR21599">
    <property type="entry name" value="GLYCERATE KINASE"/>
    <property type="match status" value="1"/>
</dbReference>
<dbReference type="Gene3D" id="3.90.1510.10">
    <property type="entry name" value="Glycerate kinase, domain 2"/>
    <property type="match status" value="1"/>
</dbReference>
<keyword evidence="5" id="KW-1185">Reference proteome</keyword>
<gene>
    <name evidence="4" type="ORF">SAMN05421756_107273</name>
</gene>
<dbReference type="InterPro" id="IPR004381">
    <property type="entry name" value="Glycerate_kinase"/>
</dbReference>
<evidence type="ECO:0000313" key="5">
    <source>
        <dbReference type="Proteomes" id="UP000198504"/>
    </source>
</evidence>
<dbReference type="InterPro" id="IPR036129">
    <property type="entry name" value="Glycerate_kinase_sf"/>
</dbReference>
<name>A0A1H9KMI3_9ACTN</name>
<evidence type="ECO:0000313" key="4">
    <source>
        <dbReference type="EMBL" id="SER00117.1"/>
    </source>
</evidence>
<dbReference type="STRING" id="1036181.SAMN05421756_107273"/>
<dbReference type="PANTHER" id="PTHR21599:SF0">
    <property type="entry name" value="GLYCERATE KINASE"/>
    <property type="match status" value="1"/>
</dbReference>
<keyword evidence="3 4" id="KW-0418">Kinase</keyword>
<dbReference type="InterPro" id="IPR018193">
    <property type="entry name" value="Glyc_kinase_flavodox-like_fold"/>
</dbReference>
<dbReference type="Proteomes" id="UP000198504">
    <property type="component" value="Unassembled WGS sequence"/>
</dbReference>
<dbReference type="SUPFAM" id="SSF110738">
    <property type="entry name" value="Glycerate kinase I"/>
    <property type="match status" value="1"/>
</dbReference>
<dbReference type="InterPro" id="IPR018197">
    <property type="entry name" value="Glycerate_kinase_RE-like"/>
</dbReference>